<accession>A0A091LAA3</accession>
<dbReference type="GO" id="GO:0008608">
    <property type="term" value="P:attachment of spindle microtubules to kinetochore"/>
    <property type="evidence" value="ECO:0007669"/>
    <property type="project" value="InterPro"/>
</dbReference>
<dbReference type="Pfam" id="PF19221">
    <property type="entry name" value="MELT"/>
    <property type="match status" value="5"/>
</dbReference>
<dbReference type="InterPro" id="IPR037388">
    <property type="entry name" value="Blinkin"/>
</dbReference>
<dbReference type="CDD" id="cd21853">
    <property type="entry name" value="KNL1_NTD"/>
    <property type="match status" value="1"/>
</dbReference>
<feature type="region of interest" description="Disordered" evidence="1">
    <location>
        <begin position="356"/>
        <end position="375"/>
    </location>
</feature>
<organism evidence="2 3">
    <name type="scientific">Cathartes aura</name>
    <name type="common">Turkey vulture</name>
    <name type="synonym">Vultur aura</name>
    <dbReference type="NCBI Taxonomy" id="43455"/>
    <lineage>
        <taxon>Eukaryota</taxon>
        <taxon>Metazoa</taxon>
        <taxon>Chordata</taxon>
        <taxon>Craniata</taxon>
        <taxon>Vertebrata</taxon>
        <taxon>Euteleostomi</taxon>
        <taxon>Archelosauria</taxon>
        <taxon>Archosauria</taxon>
        <taxon>Dinosauria</taxon>
        <taxon>Saurischia</taxon>
        <taxon>Theropoda</taxon>
        <taxon>Coelurosauria</taxon>
        <taxon>Aves</taxon>
        <taxon>Neognathae</taxon>
        <taxon>Neoaves</taxon>
        <taxon>Telluraves</taxon>
        <taxon>Accipitrimorphae</taxon>
        <taxon>Accipitriformes</taxon>
        <taxon>Cathartidae</taxon>
        <taxon>Cathartes</taxon>
    </lineage>
</organism>
<proteinExistence type="predicted"/>
<evidence type="ECO:0000313" key="3">
    <source>
        <dbReference type="Proteomes" id="UP000053745"/>
    </source>
</evidence>
<evidence type="ECO:0000256" key="1">
    <source>
        <dbReference type="SAM" id="MobiDB-lite"/>
    </source>
</evidence>
<evidence type="ECO:0000313" key="2">
    <source>
        <dbReference type="EMBL" id="KFP52125.1"/>
    </source>
</evidence>
<dbReference type="OrthoDB" id="6132334at2759"/>
<sequence>MDKIYADPNMENDNTEHIRGKRLSSILKAPRNPLDDLGNGNELTQDINIEKRRKNSRRVSFANTIKVFQRDLKNNTAESTGMNTLLHAPIQALVQQTEWHDADNTIQRTNRHDTTLIFSDENEMDMTASHTAVITRNMKNNQADKTEKIDITSFLAGLNSNNGKAEMSKEFHFFSDPTNHSCPSFEQKEDATTIKKINFNEFLMSLKSNEKALNPIEGPEKENVFFVPSQVSEDMARSSVEFVYSHEPLDASNVTRVFRGQDDGMEMTKCQASDVKAITMSAIPGSISSETVFRGDKTVVFSKCDDMEITGNYTDVIYNDSMKEMNNCHNSDGQEKTHTMKVVNKVLPTQVDSERDFSIGKTGSSEEDVKNPHSVDSLHLRGAEEPLLANTSEPHKGSSQLPSFLEKSVVFPSGENMDLTGNCAVMVPDYNINAVLSERKAVPGYLVRDENKITTHTAALSAEIDVQDRESIPAISAVPADKTIVFTHNQDDMEITASHTIAVNNNINGFENQK</sequence>
<dbReference type="PANTHER" id="PTHR16520:SF3">
    <property type="entry name" value="KINETOCHORE SCAFFOLD 1"/>
    <property type="match status" value="1"/>
</dbReference>
<feature type="non-terminal residue" evidence="2">
    <location>
        <position position="514"/>
    </location>
</feature>
<gene>
    <name evidence="2" type="ORF">N323_05257</name>
</gene>
<dbReference type="GO" id="GO:0051301">
    <property type="term" value="P:cell division"/>
    <property type="evidence" value="ECO:0007669"/>
    <property type="project" value="InterPro"/>
</dbReference>
<dbReference type="AlphaFoldDB" id="A0A091LAA3"/>
<reference evidence="2 3" key="1">
    <citation type="submission" date="2014-04" db="EMBL/GenBank/DDBJ databases">
        <title>Genome evolution of avian class.</title>
        <authorList>
            <person name="Zhang G."/>
            <person name="Li C."/>
        </authorList>
    </citation>
    <scope>NUCLEOTIDE SEQUENCE [LARGE SCALE GENOMIC DNA]</scope>
    <source>
        <strain evidence="2">BGI_N323</strain>
    </source>
</reference>
<protein>
    <submittedName>
        <fullName evidence="2">Protein CASC5</fullName>
    </submittedName>
</protein>
<dbReference type="InterPro" id="IPR043651">
    <property type="entry name" value="KNL1_MELT_rpt"/>
</dbReference>
<dbReference type="GO" id="GO:0034501">
    <property type="term" value="P:protein localization to kinetochore"/>
    <property type="evidence" value="ECO:0007669"/>
    <property type="project" value="InterPro"/>
</dbReference>
<dbReference type="Proteomes" id="UP000053745">
    <property type="component" value="Unassembled WGS sequence"/>
</dbReference>
<keyword evidence="3" id="KW-1185">Reference proteome</keyword>
<dbReference type="EMBL" id="KL305801">
    <property type="protein sequence ID" value="KFP52125.1"/>
    <property type="molecule type" value="Genomic_DNA"/>
</dbReference>
<name>A0A091LAA3_CATAU</name>
<dbReference type="PANTHER" id="PTHR16520">
    <property type="entry name" value="KINETOCHORE SCAFFOLD 1"/>
    <property type="match status" value="1"/>
</dbReference>
<dbReference type="GO" id="GO:0005634">
    <property type="term" value="C:nucleus"/>
    <property type="evidence" value="ECO:0007669"/>
    <property type="project" value="TreeGrafter"/>
</dbReference>